<evidence type="ECO:0000313" key="2">
    <source>
        <dbReference type="Proteomes" id="UP000237350"/>
    </source>
</evidence>
<dbReference type="PANTHER" id="PTHR34216">
    <property type="match status" value="1"/>
</dbReference>
<keyword evidence="2" id="KW-1185">Reference proteome</keyword>
<dbReference type="EMBL" id="LPWH01000118">
    <property type="protein sequence ID" value="POQ98655.1"/>
    <property type="molecule type" value="Genomic_DNA"/>
</dbReference>
<accession>A0A2S4JGQ7</accession>
<protein>
    <submittedName>
        <fullName evidence="1">Uncharacterized protein</fullName>
    </submittedName>
</protein>
<dbReference type="Proteomes" id="UP000237350">
    <property type="component" value="Unassembled WGS sequence"/>
</dbReference>
<dbReference type="CDD" id="cd10918">
    <property type="entry name" value="CE4_NodB_like_5s_6s"/>
    <property type="match status" value="1"/>
</dbReference>
<dbReference type="PANTHER" id="PTHR34216:SF3">
    <property type="entry name" value="POLY-BETA-1,6-N-ACETYL-D-GLUCOSAMINE N-DEACETYLASE"/>
    <property type="match status" value="1"/>
</dbReference>
<dbReference type="GO" id="GO:0005975">
    <property type="term" value="P:carbohydrate metabolic process"/>
    <property type="evidence" value="ECO:0007669"/>
    <property type="project" value="InterPro"/>
</dbReference>
<gene>
    <name evidence="1" type="ORF">AU468_12385</name>
</gene>
<reference evidence="2" key="1">
    <citation type="submission" date="2015-12" db="EMBL/GenBank/DDBJ databases">
        <authorList>
            <person name="Lodha T.D."/>
            <person name="Chintalapati S."/>
            <person name="Chintalapati V.R."/>
            <person name="Sravanthi T."/>
        </authorList>
    </citation>
    <scope>NUCLEOTIDE SEQUENCE [LARGE SCALE GENOMIC DNA]</scope>
    <source>
        <strain evidence="2">JC133</strain>
    </source>
</reference>
<organism evidence="1 2">
    <name type="scientific">Alkalispirochaeta sphaeroplastigenens</name>
    <dbReference type="NCBI Taxonomy" id="1187066"/>
    <lineage>
        <taxon>Bacteria</taxon>
        <taxon>Pseudomonadati</taxon>
        <taxon>Spirochaetota</taxon>
        <taxon>Spirochaetia</taxon>
        <taxon>Spirochaetales</taxon>
        <taxon>Spirochaetaceae</taxon>
        <taxon>Alkalispirochaeta</taxon>
    </lineage>
</organism>
<dbReference type="InterPro" id="IPR011330">
    <property type="entry name" value="Glyco_hydro/deAcase_b/a-brl"/>
</dbReference>
<dbReference type="AlphaFoldDB" id="A0A2S4JGQ7"/>
<dbReference type="SUPFAM" id="SSF88713">
    <property type="entry name" value="Glycoside hydrolase/deacetylase"/>
    <property type="match status" value="1"/>
</dbReference>
<dbReference type="Gene3D" id="3.20.20.370">
    <property type="entry name" value="Glycoside hydrolase/deacetylase"/>
    <property type="match status" value="1"/>
</dbReference>
<dbReference type="InterPro" id="IPR051398">
    <property type="entry name" value="Polysacch_Deacetylase"/>
</dbReference>
<evidence type="ECO:0000313" key="1">
    <source>
        <dbReference type="EMBL" id="POQ98655.1"/>
    </source>
</evidence>
<name>A0A2S4JGQ7_9SPIO</name>
<sequence length="314" mass="36476">MRSLLLRGIPLGVQRRLTPRAPVIVFFHGLGQEQVYIRHLYRSRSAAEFEELLDQLLKRFTPLQDLSAEHLARADSRHFVITFDDGLRSTREIAVPILERKGLPAIFFINPDFISGKSDFYRFQASLLCHTLKKSGPEVYPLVREILRGAGCADQGNLQVALKAVEYSRRQVYREIARALDLDMDAFFRDARPFMTTDDARDLQGRGFYLGAHSCDHPRYCEIPLDEQIRQTRLSMEWVQETFELSYRYFAFPFHNRGVGTPFYQATAGDVDLYFTTHGWWLPERNRSVYHRVGLDSATSAVREIRSRWRPPRA</sequence>
<proteinExistence type="predicted"/>
<comment type="caution">
    <text evidence="1">The sequence shown here is derived from an EMBL/GenBank/DDBJ whole genome shotgun (WGS) entry which is preliminary data.</text>
</comment>